<evidence type="ECO:0000313" key="3">
    <source>
        <dbReference type="Proteomes" id="UP000308713"/>
    </source>
</evidence>
<name>A0A5C4SBQ4_9FLAO</name>
<keyword evidence="1" id="KW-0812">Transmembrane</keyword>
<evidence type="ECO:0000313" key="2">
    <source>
        <dbReference type="EMBL" id="TNJ41000.1"/>
    </source>
</evidence>
<dbReference type="RefSeq" id="WP_139698879.1">
    <property type="nucleotide sequence ID" value="NZ_CP074074.1"/>
</dbReference>
<accession>A0A5C4SBQ4</accession>
<feature type="transmembrane region" description="Helical" evidence="1">
    <location>
        <begin position="17"/>
        <end position="34"/>
    </location>
</feature>
<comment type="caution">
    <text evidence="2">The sequence shown here is derived from an EMBL/GenBank/DDBJ whole genome shotgun (WGS) entry which is preliminary data.</text>
</comment>
<feature type="transmembrane region" description="Helical" evidence="1">
    <location>
        <begin position="69"/>
        <end position="87"/>
    </location>
</feature>
<dbReference type="OrthoDB" id="797384at2"/>
<proteinExistence type="predicted"/>
<keyword evidence="3" id="KW-1185">Reference proteome</keyword>
<gene>
    <name evidence="2" type="ORF">FGF67_16610</name>
</gene>
<dbReference type="Proteomes" id="UP000308713">
    <property type="component" value="Unassembled WGS sequence"/>
</dbReference>
<protein>
    <submittedName>
        <fullName evidence="2">Uncharacterized protein</fullName>
    </submittedName>
</protein>
<dbReference type="EMBL" id="VDCS01000032">
    <property type="protein sequence ID" value="TNJ41000.1"/>
    <property type="molecule type" value="Genomic_DNA"/>
</dbReference>
<feature type="transmembrane region" description="Helical" evidence="1">
    <location>
        <begin position="150"/>
        <end position="169"/>
    </location>
</feature>
<evidence type="ECO:0000256" key="1">
    <source>
        <dbReference type="SAM" id="Phobius"/>
    </source>
</evidence>
<keyword evidence="1" id="KW-1133">Transmembrane helix</keyword>
<feature type="transmembrane region" description="Helical" evidence="1">
    <location>
        <begin position="46"/>
        <end position="63"/>
    </location>
</feature>
<keyword evidence="1" id="KW-0472">Membrane</keyword>
<sequence length="170" mass="20235">MKKQIFYFGKTTKWDRITIFLYLVLSIGLTVYYRNNPLNYKLHRDILFAYAFGTHFFLYLFNYKSLRNLKVYFIWFAFGLIQLFIYFKLKDIDYLQNVKGHASTGLRNTVPLLILFQILRFISAKTQGQELVAPGKGSTTDLFDERRITIIDFIAFAIYMATMILLFFYD</sequence>
<organism evidence="2 3">
    <name type="scientific">Allotamlana fucoidanivorans</name>
    <dbReference type="NCBI Taxonomy" id="2583814"/>
    <lineage>
        <taxon>Bacteria</taxon>
        <taxon>Pseudomonadati</taxon>
        <taxon>Bacteroidota</taxon>
        <taxon>Flavobacteriia</taxon>
        <taxon>Flavobacteriales</taxon>
        <taxon>Flavobacteriaceae</taxon>
        <taxon>Allotamlana</taxon>
    </lineage>
</organism>
<dbReference type="AlphaFoldDB" id="A0A5C4SBQ4"/>
<reference evidence="2 3" key="1">
    <citation type="submission" date="2019-05" db="EMBL/GenBank/DDBJ databases">
        <title>Tamlana fucoidanivorans sp. nov., isolated from the surface of algae collected from Fujian province in China.</title>
        <authorList>
            <person name="Li J."/>
        </authorList>
    </citation>
    <scope>NUCLEOTIDE SEQUENCE [LARGE SCALE GENOMIC DNA]</scope>
    <source>
        <strain evidence="2 3">CW2-9</strain>
    </source>
</reference>